<feature type="transmembrane region" description="Helical" evidence="8">
    <location>
        <begin position="80"/>
        <end position="99"/>
    </location>
</feature>
<dbReference type="EMBL" id="CP016776">
    <property type="protein sequence ID" value="ASY19765.1"/>
    <property type="molecule type" value="Genomic_DNA"/>
</dbReference>
<dbReference type="Proteomes" id="UP000217186">
    <property type="component" value="Chromosome"/>
</dbReference>
<dbReference type="KEGG" id="pvn:A7sIIA15_02520"/>
<evidence type="ECO:0000256" key="7">
    <source>
        <dbReference type="ARBA" id="ARBA00023136"/>
    </source>
</evidence>
<organism evidence="9 10">
    <name type="scientific">Candidatus Planktophila vernalis</name>
    <dbReference type="NCBI Taxonomy" id="1884907"/>
    <lineage>
        <taxon>Bacteria</taxon>
        <taxon>Bacillati</taxon>
        <taxon>Actinomycetota</taxon>
        <taxon>Actinomycetes</taxon>
        <taxon>Candidatus Nanopelagicales</taxon>
        <taxon>Candidatus Nanopelagicaceae</taxon>
        <taxon>Candidatus Planktophila</taxon>
    </lineage>
</organism>
<keyword evidence="10" id="KW-1185">Reference proteome</keyword>
<evidence type="ECO:0000256" key="6">
    <source>
        <dbReference type="ARBA" id="ARBA00022989"/>
    </source>
</evidence>
<protein>
    <recommendedName>
        <fullName evidence="8">Probable membrane transporter protein</fullName>
    </recommendedName>
</protein>
<dbReference type="RefSeq" id="WP_095685648.1">
    <property type="nucleotide sequence ID" value="NZ_CP016776.1"/>
</dbReference>
<evidence type="ECO:0000256" key="1">
    <source>
        <dbReference type="ARBA" id="ARBA00004651"/>
    </source>
</evidence>
<dbReference type="PANTHER" id="PTHR30269:SF0">
    <property type="entry name" value="MEMBRANE TRANSPORTER PROTEIN YFCA-RELATED"/>
    <property type="match status" value="1"/>
</dbReference>
<keyword evidence="3" id="KW-0813">Transport</keyword>
<dbReference type="GO" id="GO:0005886">
    <property type="term" value="C:plasma membrane"/>
    <property type="evidence" value="ECO:0007669"/>
    <property type="project" value="UniProtKB-SubCell"/>
</dbReference>
<evidence type="ECO:0000256" key="8">
    <source>
        <dbReference type="RuleBase" id="RU363041"/>
    </source>
</evidence>
<dbReference type="Pfam" id="PF01925">
    <property type="entry name" value="TauE"/>
    <property type="match status" value="1"/>
</dbReference>
<keyword evidence="6 8" id="KW-1133">Transmembrane helix</keyword>
<dbReference type="PANTHER" id="PTHR30269">
    <property type="entry name" value="TRANSMEMBRANE PROTEIN YFCA"/>
    <property type="match status" value="1"/>
</dbReference>
<dbReference type="InterPro" id="IPR002781">
    <property type="entry name" value="TM_pro_TauE-like"/>
</dbReference>
<evidence type="ECO:0000313" key="10">
    <source>
        <dbReference type="Proteomes" id="UP000217186"/>
    </source>
</evidence>
<dbReference type="InterPro" id="IPR052017">
    <property type="entry name" value="TSUP"/>
</dbReference>
<proteinExistence type="inferred from homology"/>
<dbReference type="OrthoDB" id="554695at2"/>
<dbReference type="AlphaFoldDB" id="A0A249KSS3"/>
<feature type="transmembrane region" description="Helical" evidence="8">
    <location>
        <begin position="236"/>
        <end position="254"/>
    </location>
</feature>
<evidence type="ECO:0000313" key="9">
    <source>
        <dbReference type="EMBL" id="ASY19765.1"/>
    </source>
</evidence>
<accession>A0A249KSS3</accession>
<comment type="similarity">
    <text evidence="2 8">Belongs to the 4-toluene sulfonate uptake permease (TSUP) (TC 2.A.102) family.</text>
</comment>
<keyword evidence="7 8" id="KW-0472">Membrane</keyword>
<keyword evidence="5 8" id="KW-0812">Transmembrane</keyword>
<name>A0A249KSS3_9ACTN</name>
<sequence>MFADLTLATVLFLISASFFAGFVDSIAGGGGLIQLPALLIGLPKTDTVTVLGTNKLGSVFGTTTAAALYRRQIKPDIKVLAAMAIPAFIGSAIGASLASRIPTQSMRPIVLVLLIVVAIYTWLKPDLGKIELLRHASKRRIQISVAAGLVIGFYDGIFGPGTGSFLMLIMVASLGYAFITASAIAKVVNVSTNVGAIMIFGLNGAIIWKLGLMLGAANVAGAIIGSRLAIRGGSVLVRKVFLIVTVALIIKVGIDTFSSF</sequence>
<evidence type="ECO:0000256" key="3">
    <source>
        <dbReference type="ARBA" id="ARBA00022448"/>
    </source>
</evidence>
<evidence type="ECO:0000256" key="4">
    <source>
        <dbReference type="ARBA" id="ARBA00022475"/>
    </source>
</evidence>
<reference evidence="9 10" key="1">
    <citation type="submission" date="2016-07" db="EMBL/GenBank/DDBJ databases">
        <title>High microdiversification within the ubiquitous acI lineage of Actinobacteria.</title>
        <authorList>
            <person name="Neuenschwander S.M."/>
            <person name="Salcher M."/>
            <person name="Ghai R."/>
            <person name="Pernthaler J."/>
        </authorList>
    </citation>
    <scope>NUCLEOTIDE SEQUENCE [LARGE SCALE GENOMIC DNA]</scope>
    <source>
        <strain evidence="9">MMS-IIA-15</strain>
    </source>
</reference>
<evidence type="ECO:0000256" key="5">
    <source>
        <dbReference type="ARBA" id="ARBA00022692"/>
    </source>
</evidence>
<comment type="subcellular location">
    <subcellularLocation>
        <location evidence="1 8">Cell membrane</location>
        <topology evidence="1 8">Multi-pass membrane protein</topology>
    </subcellularLocation>
</comment>
<feature type="transmembrane region" description="Helical" evidence="8">
    <location>
        <begin position="165"/>
        <end position="185"/>
    </location>
</feature>
<evidence type="ECO:0000256" key="2">
    <source>
        <dbReference type="ARBA" id="ARBA00009142"/>
    </source>
</evidence>
<feature type="transmembrane region" description="Helical" evidence="8">
    <location>
        <begin position="206"/>
        <end position="230"/>
    </location>
</feature>
<feature type="transmembrane region" description="Helical" evidence="8">
    <location>
        <begin position="143"/>
        <end position="159"/>
    </location>
</feature>
<feature type="transmembrane region" description="Helical" evidence="8">
    <location>
        <begin position="105"/>
        <end position="123"/>
    </location>
</feature>
<keyword evidence="4 8" id="KW-1003">Cell membrane</keyword>
<gene>
    <name evidence="9" type="ORF">A7sIIA15_02520</name>
</gene>